<keyword evidence="4" id="KW-1185">Reference proteome</keyword>
<proteinExistence type="predicted"/>
<dbReference type="Proteomes" id="UP000000212">
    <property type="component" value="Chromosome"/>
</dbReference>
<evidence type="ECO:0008006" key="5">
    <source>
        <dbReference type="Google" id="ProtNLM"/>
    </source>
</evidence>
<name>K8E6D4_CARML</name>
<protein>
    <recommendedName>
        <fullName evidence="5">LPXTG-motif cell wall anchor domain protein</fullName>
    </recommendedName>
</protein>
<sequence length="119" mass="13743">MKMKKVFFLIRSIGIFMIIFLMNQTFVVEAESVQSVETGGSLSFYGTYESEIEPQPGPPNGSKPAIPSEVNKKPIQGKLPKMGELITQNWIWLIIVLLVIVLFERYRTYRKHLRVEMNH</sequence>
<accession>K8E6D4</accession>
<evidence type="ECO:0000313" key="3">
    <source>
        <dbReference type="EMBL" id="CCO12385.2"/>
    </source>
</evidence>
<evidence type="ECO:0000256" key="2">
    <source>
        <dbReference type="SAM" id="Phobius"/>
    </source>
</evidence>
<dbReference type="RefSeq" id="WP_015077396.1">
    <property type="nucleotide sequence ID" value="NC_019425.2"/>
</dbReference>
<keyword evidence="2" id="KW-1133">Transmembrane helix</keyword>
<dbReference type="STRING" id="1234679.BN424_2964"/>
<keyword evidence="2" id="KW-0812">Transmembrane</keyword>
<dbReference type="KEGG" id="cml:BN424_2964"/>
<reference evidence="4" key="1">
    <citation type="journal article" date="2013" name="Genome Announc.">
        <title>Complete Chromosome Sequence of Carnobacterium maltaromaticum LMA 28.</title>
        <authorList>
            <person name="Cailliez-Grimal C."/>
            <person name="Chaillou S."/>
            <person name="Anba-Mondoloni J."/>
            <person name="Loux V."/>
            <person name="Afzal M.I."/>
            <person name="Rahman A."/>
            <person name="Kergourlay G."/>
            <person name="Champomier-Verges M.C."/>
            <person name="Zagorec M."/>
            <person name="Dalgaard P."/>
            <person name="Leisner J.J."/>
            <person name="Prevost H."/>
            <person name="Revol-Junelles A.M."/>
            <person name="Borges F."/>
        </authorList>
    </citation>
    <scope>NUCLEOTIDE SEQUENCE</scope>
    <source>
        <strain evidence="4">LMA28</strain>
    </source>
</reference>
<feature type="transmembrane region" description="Helical" evidence="2">
    <location>
        <begin position="89"/>
        <end position="106"/>
    </location>
</feature>
<evidence type="ECO:0000256" key="1">
    <source>
        <dbReference type="SAM" id="MobiDB-lite"/>
    </source>
</evidence>
<evidence type="ECO:0000313" key="4">
    <source>
        <dbReference type="Proteomes" id="UP000000212"/>
    </source>
</evidence>
<dbReference type="EMBL" id="HE999757">
    <property type="protein sequence ID" value="CCO12385.2"/>
    <property type="molecule type" value="Genomic_DNA"/>
</dbReference>
<keyword evidence="2" id="KW-0472">Membrane</keyword>
<feature type="region of interest" description="Disordered" evidence="1">
    <location>
        <begin position="48"/>
        <end position="71"/>
    </location>
</feature>
<dbReference type="HOGENOM" id="CLU_164619_0_0_9"/>
<gene>
    <name evidence="3" type="ORF">BN424_2964</name>
</gene>
<dbReference type="AlphaFoldDB" id="K8E6D4"/>
<organism evidence="3 4">
    <name type="scientific">Carnobacterium maltaromaticum LMA28</name>
    <dbReference type="NCBI Taxonomy" id="1234679"/>
    <lineage>
        <taxon>Bacteria</taxon>
        <taxon>Bacillati</taxon>
        <taxon>Bacillota</taxon>
        <taxon>Bacilli</taxon>
        <taxon>Lactobacillales</taxon>
        <taxon>Carnobacteriaceae</taxon>
        <taxon>Carnobacterium</taxon>
    </lineage>
</organism>